<name>A0A931E2Z0_9CORY</name>
<evidence type="ECO:0000313" key="1">
    <source>
        <dbReference type="EMBL" id="MBG6122977.1"/>
    </source>
</evidence>
<organism evidence="1 2">
    <name type="scientific">Corynebacterium aquatimens</name>
    <dbReference type="NCBI Taxonomy" id="1190508"/>
    <lineage>
        <taxon>Bacteria</taxon>
        <taxon>Bacillati</taxon>
        <taxon>Actinomycetota</taxon>
        <taxon>Actinomycetes</taxon>
        <taxon>Mycobacteriales</taxon>
        <taxon>Corynebacteriaceae</taxon>
        <taxon>Corynebacterium</taxon>
    </lineage>
</organism>
<comment type="caution">
    <text evidence="1">The sequence shown here is derived from an EMBL/GenBank/DDBJ whole genome shotgun (WGS) entry which is preliminary data.</text>
</comment>
<accession>A0A931E2Z0</accession>
<protein>
    <submittedName>
        <fullName evidence="1">Uncharacterized protein</fullName>
    </submittedName>
</protein>
<dbReference type="AlphaFoldDB" id="A0A931E2Z0"/>
<dbReference type="EMBL" id="JADOUE010000001">
    <property type="protein sequence ID" value="MBG6122977.1"/>
    <property type="molecule type" value="Genomic_DNA"/>
</dbReference>
<gene>
    <name evidence="1" type="ORF">IW254_001946</name>
</gene>
<keyword evidence="2" id="KW-1185">Reference proteome</keyword>
<dbReference type="Proteomes" id="UP000658613">
    <property type="component" value="Unassembled WGS sequence"/>
</dbReference>
<sequence>MSASSGGVYLEAGRGPGRCSGGGASAAVGAIHGSWFVWVQEGDPDDVDTCGGCKTSLCQVGFAEMGQRYQHRQAGGYLGWLSGGIWWQRGGGAAAVAALAVGAIHGSWFVGVQRVILTMLTLAAGAKPRYPRSASLRWGGGVSIVRWGVFGRQGGGRVGAAAVGATGLPRRWAAELGELVTGFAITSHGALDLSTISRVFSRCVASCGRAPEKSPYFCMYGRICLAA</sequence>
<proteinExistence type="predicted"/>
<reference evidence="1" key="1">
    <citation type="submission" date="2020-11" db="EMBL/GenBank/DDBJ databases">
        <title>Sequencing the genomes of 1000 actinobacteria strains.</title>
        <authorList>
            <person name="Klenk H.-P."/>
        </authorList>
    </citation>
    <scope>NUCLEOTIDE SEQUENCE</scope>
    <source>
        <strain evidence="1">DSM 45632</strain>
    </source>
</reference>
<evidence type="ECO:0000313" key="2">
    <source>
        <dbReference type="Proteomes" id="UP000658613"/>
    </source>
</evidence>